<dbReference type="HOGENOM" id="CLU_098620_0_0_14"/>
<sequence length="224" mass="24729">MNSLVLKGVLGFSASTAVAAGATKLAVGSGNVEPKSISKLMGDHYPEKRLLFKGYQGVFNGSQPEWKFVWKKYFNAYVGSPNNPFSVQLTSADGNAPDAFMKACKDIFGVKVSSVENEKFVWALEYCTRQTSVGDLIYGTEKRPVPTSGNQGDVSSKWTELWNTYRADNQGKSNGQDEWGLFVSSTNETNVPQEFKDRCAKEIQVKTGDLKNRSFVNALKYCSK</sequence>
<organism evidence="2 3">
    <name type="scientific">Mycoplasma haemofelis (strain Ohio2)</name>
    <dbReference type="NCBI Taxonomy" id="859194"/>
    <lineage>
        <taxon>Bacteria</taxon>
        <taxon>Bacillati</taxon>
        <taxon>Mycoplasmatota</taxon>
        <taxon>Mollicutes</taxon>
        <taxon>Mycoplasmataceae</taxon>
        <taxon>Mycoplasma</taxon>
    </lineage>
</organism>
<protein>
    <submittedName>
        <fullName evidence="2">Uncharacterized protein</fullName>
    </submittedName>
</protein>
<feature type="signal peptide" evidence="1">
    <location>
        <begin position="1"/>
        <end position="19"/>
    </location>
</feature>
<dbReference type="STRING" id="859194.MHF_0496"/>
<dbReference type="Proteomes" id="UP000007952">
    <property type="component" value="Chromosome"/>
</dbReference>
<evidence type="ECO:0000313" key="2">
    <source>
        <dbReference type="EMBL" id="AEG72768.1"/>
    </source>
</evidence>
<reference evidence="2 3" key="1">
    <citation type="journal article" date="2011" name="J. Bacteriol.">
        <title>Complete genome sequences of two hemotropic Mycoplasmas, Mycoplasma haemofelis strain Ohio2 and Mycoplasma suis strain Illinois.</title>
        <authorList>
            <person name="Messick J.B."/>
            <person name="Santos A.P."/>
            <person name="Guimaraes A.M."/>
        </authorList>
    </citation>
    <scope>NUCLEOTIDE SEQUENCE [LARGE SCALE GENOMIC DNA]</scope>
    <source>
        <strain evidence="2 3">Ohio2</strain>
    </source>
</reference>
<dbReference type="EMBL" id="CP002808">
    <property type="protein sequence ID" value="AEG72768.1"/>
    <property type="molecule type" value="Genomic_DNA"/>
</dbReference>
<evidence type="ECO:0000313" key="3">
    <source>
        <dbReference type="Proteomes" id="UP000007952"/>
    </source>
</evidence>
<keyword evidence="1" id="KW-0732">Signal</keyword>
<feature type="chain" id="PRO_5003334108" evidence="1">
    <location>
        <begin position="20"/>
        <end position="224"/>
    </location>
</feature>
<proteinExistence type="predicted"/>
<dbReference type="KEGG" id="mhf:MHF_0496"/>
<name>F6FHM9_MYCHI</name>
<reference key="2">
    <citation type="submission" date="2011-05" db="EMBL/GenBank/DDBJ databases">
        <title>The Genome of Mycoplasma haemofelis Strain Ohio2, a pathogenic hemoplasma of the cat.</title>
        <authorList>
            <person name="Santos A.P."/>
            <person name="Guimaraes A.M.S."/>
            <person name="SanMiguel P.J."/>
            <person name="Martin S.W."/>
            <person name="Messick J.B."/>
        </authorList>
    </citation>
    <scope>NUCLEOTIDE SEQUENCE</scope>
    <source>
        <strain>Ohio2</strain>
    </source>
</reference>
<gene>
    <name evidence="2" type="ordered locus">MHF_0496</name>
</gene>
<evidence type="ECO:0000256" key="1">
    <source>
        <dbReference type="SAM" id="SignalP"/>
    </source>
</evidence>
<dbReference type="BioCyc" id="MHAE859194:G1GR7-485-MONOMER"/>
<accession>F6FHM9</accession>
<dbReference type="AlphaFoldDB" id="F6FHM9"/>